<reference evidence="2 3" key="1">
    <citation type="submission" date="2016-10" db="EMBL/GenBank/DDBJ databases">
        <authorList>
            <person name="de Groot N.N."/>
        </authorList>
    </citation>
    <scope>NUCLEOTIDE SEQUENCE [LARGE SCALE GENOMIC DNA]</scope>
    <source>
        <strain evidence="2 3">DSM 44468</strain>
    </source>
</reference>
<evidence type="ECO:0000256" key="1">
    <source>
        <dbReference type="SAM" id="Phobius"/>
    </source>
</evidence>
<protein>
    <submittedName>
        <fullName evidence="2">Uncharacterized protein</fullName>
    </submittedName>
</protein>
<name>A0A1I4BHF1_9PSEU</name>
<keyword evidence="1" id="KW-0472">Membrane</keyword>
<organism evidence="2 3">
    <name type="scientific">Amycolatopsis sacchari</name>
    <dbReference type="NCBI Taxonomy" id="115433"/>
    <lineage>
        <taxon>Bacteria</taxon>
        <taxon>Bacillati</taxon>
        <taxon>Actinomycetota</taxon>
        <taxon>Actinomycetes</taxon>
        <taxon>Pseudonocardiales</taxon>
        <taxon>Pseudonocardiaceae</taxon>
        <taxon>Amycolatopsis</taxon>
    </lineage>
</organism>
<gene>
    <name evidence="2" type="ORF">SAMN05421835_12855</name>
</gene>
<keyword evidence="1" id="KW-1133">Transmembrane helix</keyword>
<feature type="transmembrane region" description="Helical" evidence="1">
    <location>
        <begin position="91"/>
        <end position="112"/>
    </location>
</feature>
<dbReference type="EMBL" id="FORP01000028">
    <property type="protein sequence ID" value="SFK67607.1"/>
    <property type="molecule type" value="Genomic_DNA"/>
</dbReference>
<dbReference type="Proteomes" id="UP000199025">
    <property type="component" value="Unassembled WGS sequence"/>
</dbReference>
<proteinExistence type="predicted"/>
<keyword evidence="1" id="KW-0812">Transmembrane</keyword>
<dbReference type="STRING" id="115433.SAMN05421835_12855"/>
<dbReference type="AlphaFoldDB" id="A0A1I4BHF1"/>
<sequence>MVLVFLAAAAVCLVPWTGYLAGTLPQRYETAQWRAAWVGFDVALACCFAAAAWLGLRRRRAAVPLLAATAALLCCDAWFDVLLDWTSPDRWTSIALAGFAELPIAVFLLVVARRLLTGSLRRRSLTMRDIELFGDPRYGEVLRRLPATADELPPDLAERLGALAAAGHVRRRRDGRWSALPQYLREPEPDDFPGPQRARVAEFLDRKYRRELELLSWAAAHRDEFGPWGKAERASVVLTESDLRKFEAEYLDLLLRYCRLRRPADPATREVAVRFYAFPART</sequence>
<feature type="transmembrane region" description="Helical" evidence="1">
    <location>
        <begin position="61"/>
        <end position="79"/>
    </location>
</feature>
<evidence type="ECO:0000313" key="2">
    <source>
        <dbReference type="EMBL" id="SFK67607.1"/>
    </source>
</evidence>
<evidence type="ECO:0000313" key="3">
    <source>
        <dbReference type="Proteomes" id="UP000199025"/>
    </source>
</evidence>
<feature type="transmembrane region" description="Helical" evidence="1">
    <location>
        <begin position="36"/>
        <end position="54"/>
    </location>
</feature>
<dbReference type="OrthoDB" id="4948328at2"/>
<keyword evidence="3" id="KW-1185">Reference proteome</keyword>
<accession>A0A1I4BHF1</accession>